<dbReference type="EMBL" id="BARW01033191">
    <property type="protein sequence ID" value="GAJ07135.1"/>
    <property type="molecule type" value="Genomic_DNA"/>
</dbReference>
<comment type="caution">
    <text evidence="1">The sequence shown here is derived from an EMBL/GenBank/DDBJ whole genome shotgun (WGS) entry which is preliminary data.</text>
</comment>
<sequence>LLPSILFAFENYLPELAHTFLRSQNRLQPTQQYIEVLLRLSGSNQVFLFEIP</sequence>
<accession>X1VI21</accession>
<name>X1VI21_9ZZZZ</name>
<dbReference type="AlphaFoldDB" id="X1VI21"/>
<feature type="non-terminal residue" evidence="1">
    <location>
        <position position="1"/>
    </location>
</feature>
<reference evidence="1" key="1">
    <citation type="journal article" date="2014" name="Front. Microbiol.">
        <title>High frequency of phylogenetically diverse reductive dehalogenase-homologous genes in deep subseafloor sedimentary metagenomes.</title>
        <authorList>
            <person name="Kawai M."/>
            <person name="Futagami T."/>
            <person name="Toyoda A."/>
            <person name="Takaki Y."/>
            <person name="Nishi S."/>
            <person name="Hori S."/>
            <person name="Arai W."/>
            <person name="Tsubouchi T."/>
            <person name="Morono Y."/>
            <person name="Uchiyama I."/>
            <person name="Ito T."/>
            <person name="Fujiyama A."/>
            <person name="Inagaki F."/>
            <person name="Takami H."/>
        </authorList>
    </citation>
    <scope>NUCLEOTIDE SEQUENCE</scope>
    <source>
        <strain evidence="1">Expedition CK06-06</strain>
    </source>
</reference>
<organism evidence="1">
    <name type="scientific">marine sediment metagenome</name>
    <dbReference type="NCBI Taxonomy" id="412755"/>
    <lineage>
        <taxon>unclassified sequences</taxon>
        <taxon>metagenomes</taxon>
        <taxon>ecological metagenomes</taxon>
    </lineage>
</organism>
<proteinExistence type="predicted"/>
<evidence type="ECO:0000313" key="1">
    <source>
        <dbReference type="EMBL" id="GAJ07135.1"/>
    </source>
</evidence>
<protein>
    <submittedName>
        <fullName evidence="1">Uncharacterized protein</fullName>
    </submittedName>
</protein>
<gene>
    <name evidence="1" type="ORF">S12H4_52335</name>
</gene>